<name>A0A7W6C6G8_9HYPH</name>
<proteinExistence type="predicted"/>
<dbReference type="GO" id="GO:0016740">
    <property type="term" value="F:transferase activity"/>
    <property type="evidence" value="ECO:0007669"/>
    <property type="project" value="UniProtKB-KW"/>
</dbReference>
<dbReference type="AlphaFoldDB" id="A0A7W6C6G8"/>
<dbReference type="Pfam" id="PF06293">
    <property type="entry name" value="Kdo"/>
    <property type="match status" value="1"/>
</dbReference>
<dbReference type="Proteomes" id="UP000565286">
    <property type="component" value="Unassembled WGS sequence"/>
</dbReference>
<dbReference type="SUPFAM" id="SSF56112">
    <property type="entry name" value="Protein kinase-like (PK-like)"/>
    <property type="match status" value="1"/>
</dbReference>
<evidence type="ECO:0000313" key="2">
    <source>
        <dbReference type="Proteomes" id="UP000565286"/>
    </source>
</evidence>
<dbReference type="InterPro" id="IPR011009">
    <property type="entry name" value="Kinase-like_dom_sf"/>
</dbReference>
<sequence length="293" mass="32842">MIQTADDQAKHDGFRVHLHDEDISALMQTLLASKKRVQQVKLSSGTVWIKRQGTEKPSWWVKSLGVFAKLLPYAFMRPSPALDPTSMMRREIDAMERFAAKGFPVPQIIYASDTAMVLSDAGLTIAQRLDRLEDAPAEHDALMVECAAALGDLHRAGLCHGRPHVRDFFMQDGRIGFMDFEELPQSVMPLETAQARDLWLLFLPLSTRVLNGELTLDAAYRAWAARAPRAAISELRRLTMILGRFLPLARLIGRVQMGSDLRRFIVATDFLMNALKRDAIETDAGKAGQNDRT</sequence>
<organism evidence="1 2">
    <name type="scientific">Rhizobium skierniewicense</name>
    <dbReference type="NCBI Taxonomy" id="984260"/>
    <lineage>
        <taxon>Bacteria</taxon>
        <taxon>Pseudomonadati</taxon>
        <taxon>Pseudomonadota</taxon>
        <taxon>Alphaproteobacteria</taxon>
        <taxon>Hyphomicrobiales</taxon>
        <taxon>Rhizobiaceae</taxon>
        <taxon>Rhizobium/Agrobacterium group</taxon>
        <taxon>Rhizobium</taxon>
    </lineage>
</organism>
<dbReference type="RefSeq" id="WP_183896653.1">
    <property type="nucleotide sequence ID" value="NZ_JACIDV010000007.1"/>
</dbReference>
<protein>
    <submittedName>
        <fullName evidence="1">tRNA A-37 threonylcarbamoyl transferase component Bud32</fullName>
    </submittedName>
</protein>
<accession>A0A7W6C6G8</accession>
<dbReference type="EMBL" id="JACIDV010000007">
    <property type="protein sequence ID" value="MBB3946647.1"/>
    <property type="molecule type" value="Genomic_DNA"/>
</dbReference>
<evidence type="ECO:0000313" key="1">
    <source>
        <dbReference type="EMBL" id="MBB3946647.1"/>
    </source>
</evidence>
<keyword evidence="2" id="KW-1185">Reference proteome</keyword>
<gene>
    <name evidence="1" type="ORF">GGQ73_002601</name>
</gene>
<comment type="caution">
    <text evidence="1">The sequence shown here is derived from an EMBL/GenBank/DDBJ whole genome shotgun (WGS) entry which is preliminary data.</text>
</comment>
<reference evidence="1 2" key="1">
    <citation type="submission" date="2020-08" db="EMBL/GenBank/DDBJ databases">
        <title>Genomic Encyclopedia of Type Strains, Phase IV (KMG-IV): sequencing the most valuable type-strain genomes for metagenomic binning, comparative biology and taxonomic classification.</title>
        <authorList>
            <person name="Goeker M."/>
        </authorList>
    </citation>
    <scope>NUCLEOTIDE SEQUENCE [LARGE SCALE GENOMIC DNA]</scope>
    <source>
        <strain evidence="1 2">DSM 26438</strain>
    </source>
</reference>
<keyword evidence="1" id="KW-0808">Transferase</keyword>